<sequence length="266" mass="28014">MLHQPGIAAQSATSLGGSLYAPDPASVAAADATTDPTGAASPLAGSGGDFPKKQLQNDEAQAPLDDQERRAVQRRMQRRAEERAAEVAAGRVDGTKSAREPSRTQAYTSGAYTPKGSWIDRAAGQLTGRLTGRRTGTARAGGGYLSSRSAISTARSYLSTSRSMMTTARSDVATGRYNDVLDNRPEATEFRPIKTIDISAANKLQGTITTSETAATAPRRKTAASTAANLRAGLLRRGVALTGRKSNNTGRTPRTSRAKGERPHWA</sequence>
<reference evidence="3" key="1">
    <citation type="journal article" date="2015" name="PLoS Genet.">
        <title>Genome Sequence and Transcriptome Analyses of Chrysochromulina tobin: Metabolic Tools for Enhanced Algal Fitness in the Prominent Order Prymnesiales (Haptophyceae).</title>
        <authorList>
            <person name="Hovde B.T."/>
            <person name="Deodato C.R."/>
            <person name="Hunsperger H.M."/>
            <person name="Ryken S.A."/>
            <person name="Yost W."/>
            <person name="Jha R.K."/>
            <person name="Patterson J."/>
            <person name="Monnat R.J. Jr."/>
            <person name="Barlow S.B."/>
            <person name="Starkenburg S.R."/>
            <person name="Cattolico R.A."/>
        </authorList>
    </citation>
    <scope>NUCLEOTIDE SEQUENCE</scope>
    <source>
        <strain evidence="3">CCMP291</strain>
    </source>
</reference>
<dbReference type="Proteomes" id="UP000037460">
    <property type="component" value="Unassembled WGS sequence"/>
</dbReference>
<proteinExistence type="predicted"/>
<feature type="compositionally biased region" description="Low complexity" evidence="1">
    <location>
        <begin position="235"/>
        <end position="244"/>
    </location>
</feature>
<dbReference type="EMBL" id="JWZX01002867">
    <property type="protein sequence ID" value="KOO26323.1"/>
    <property type="molecule type" value="Genomic_DNA"/>
</dbReference>
<comment type="caution">
    <text evidence="2">The sequence shown here is derived from an EMBL/GenBank/DDBJ whole genome shotgun (WGS) entry which is preliminary data.</text>
</comment>
<feature type="region of interest" description="Disordered" evidence="1">
    <location>
        <begin position="1"/>
        <end position="111"/>
    </location>
</feature>
<feature type="compositionally biased region" description="Basic and acidic residues" evidence="1">
    <location>
        <begin position="93"/>
        <end position="102"/>
    </location>
</feature>
<organism evidence="2 3">
    <name type="scientific">Chrysochromulina tobinii</name>
    <dbReference type="NCBI Taxonomy" id="1460289"/>
    <lineage>
        <taxon>Eukaryota</taxon>
        <taxon>Haptista</taxon>
        <taxon>Haptophyta</taxon>
        <taxon>Prymnesiophyceae</taxon>
        <taxon>Prymnesiales</taxon>
        <taxon>Chrysochromulinaceae</taxon>
        <taxon>Chrysochromulina</taxon>
    </lineage>
</organism>
<gene>
    <name evidence="2" type="ORF">Ctob_003785</name>
</gene>
<protein>
    <submittedName>
        <fullName evidence="2">Uncharacterized protein</fullName>
    </submittedName>
</protein>
<evidence type="ECO:0000313" key="2">
    <source>
        <dbReference type="EMBL" id="KOO26323.1"/>
    </source>
</evidence>
<evidence type="ECO:0000256" key="1">
    <source>
        <dbReference type="SAM" id="MobiDB-lite"/>
    </source>
</evidence>
<feature type="region of interest" description="Disordered" evidence="1">
    <location>
        <begin position="235"/>
        <end position="266"/>
    </location>
</feature>
<dbReference type="AlphaFoldDB" id="A0A0M0JJA4"/>
<name>A0A0M0JJA4_9EUKA</name>
<dbReference type="OrthoDB" id="192326at2759"/>
<feature type="compositionally biased region" description="Polar residues" evidence="1">
    <location>
        <begin position="245"/>
        <end position="255"/>
    </location>
</feature>
<evidence type="ECO:0000313" key="3">
    <source>
        <dbReference type="Proteomes" id="UP000037460"/>
    </source>
</evidence>
<keyword evidence="3" id="KW-1185">Reference proteome</keyword>
<feature type="compositionally biased region" description="Low complexity" evidence="1">
    <location>
        <begin position="21"/>
        <end position="40"/>
    </location>
</feature>
<accession>A0A0M0JJA4</accession>